<dbReference type="InterPro" id="IPR048814">
    <property type="entry name" value="Per1-3_PAS-A"/>
</dbReference>
<accession>A0A922MHY7</accession>
<protein>
    <recommendedName>
        <fullName evidence="10">Period circadian protein</fullName>
    </recommendedName>
</protein>
<evidence type="ECO:0000256" key="8">
    <source>
        <dbReference type="ARBA" id="ARBA00023163"/>
    </source>
</evidence>
<comment type="subcellular location">
    <subcellularLocation>
        <location evidence="2">Cytoplasm</location>
    </subcellularLocation>
    <subcellularLocation>
        <location evidence="1">Nucleus</location>
    </subcellularLocation>
</comment>
<dbReference type="Proteomes" id="UP000814243">
    <property type="component" value="Unassembled WGS sequence"/>
</dbReference>
<dbReference type="InterPro" id="IPR035965">
    <property type="entry name" value="PAS-like_dom_sf"/>
</dbReference>
<evidence type="ECO:0000256" key="11">
    <source>
        <dbReference type="SAM" id="MobiDB-lite"/>
    </source>
</evidence>
<keyword evidence="8" id="KW-0804">Transcription</keyword>
<evidence type="ECO:0000313" key="13">
    <source>
        <dbReference type="EMBL" id="KAH9637302.1"/>
    </source>
</evidence>
<sequence length="1209" mass="135094">MNLFLSTVKKINATWTTWMIQRTMRRFQIQLTQTVAVTANLEGVIVLSLHILEAIPVEAVAMAGSHLHLEAGTHFYICLYVFFSNNLGQPPKKDKEPKKKKPQIETMVPDVVVETEARAPEPAPTFDAPKEDKLDVIPTLPPAHAQTEKGVENMDICTPELNTLKDEVVSCNISQVNPASNFVTGRPLQATYCSVQSKRYQEIGRFEMRCESSEQLRCKDGFSCVISMHDGVVMYATSSLTSTLGFPKDMWIGRSFIDFVHPRDRNTFASQITNGLAVPKIVNGTQEKVQSPANAVSTMVCRIRRYRGLTTGFGVKERVVGFMPFLLKLTFKNISDEEGKVIYLVIQATPFFSAFKTPNEVVVKAVPFVIRHAANGHIEYVDPESVPYLGYLPQDLAEKDALMLYHPDDLMYLRQVYDTIVKEGGLPRSKAYRMITQNGDYIRLETEWSSFINPWSKKLEFVIGKHHILEGPTNPDVFQSPEPEKSMKIPEEEKNKAQMLRETIIRTMNEASGALTKPAEIAKQQMSKRCQDLASFMESLMEEAPKTDEELRLEIHDPDHSYYERDSVMLGGISPHHDYYDSKSSTETPLSYNQLNYNETLQRYFDSHQPISYEDYNTVTGENILGLKDPRPIINHCLSPMAQHSGDSGEMTCSSDSNGMVMGSNSPAMPLGDYQPIRLTEALLSKHNAEMEKELMKMHRETRSSSKGEREKNSNETRKKKKEHLARCNASYHPTSAGATNTEHQQPHGVKRTSKMMDSEAGAHKHHCPSPRQARRNKRTLSTNAAVVQPSTSITTTTVGQLATASNHWPTPPANNMNTFILGVGIPQQMSIMSPMPHPMQAMHTLPAVPGMFPMYYAPAAAPQPMPTSSVHHHIPSSSQHQFPTPMMMYSQPMYGAPFMYSPMAQQMSYPMQQSHMMAQSMQQYTNTMNPLGLTSSNYEEACKPSLTLRPGKVQGGVWRDKKRAESQGTSSKTDNGSADSNSSTNALNRSTEAVPNTPPSARESRLSKLNRLGNSEETPDKTDGESSYSSFYSSFFKTESGSAEDSGDGKNGKDKQARSPLNLTSSYHVTHPTKKVARRKMDPPWLEQVCVTSELVYKYQILTKSMEETLTSDKQKMKTLEQPSLVNEQLSQLYLDLQLEGAAARLTLEEGITSSSSSGEETTTNVTKTSRRKREYSKLVMIYEEDAPLPPPPEDAVEGGEASSSSTC</sequence>
<feature type="compositionally biased region" description="Basic and acidic residues" evidence="11">
    <location>
        <begin position="1048"/>
        <end position="1058"/>
    </location>
</feature>
<dbReference type="CDD" id="cd00130">
    <property type="entry name" value="PAS"/>
    <property type="match status" value="2"/>
</dbReference>
<evidence type="ECO:0000256" key="1">
    <source>
        <dbReference type="ARBA" id="ARBA00004123"/>
    </source>
</evidence>
<organism evidence="13 14">
    <name type="scientific">Spodoptera exigua</name>
    <name type="common">Beet armyworm</name>
    <name type="synonym">Noctua fulgens</name>
    <dbReference type="NCBI Taxonomy" id="7107"/>
    <lineage>
        <taxon>Eukaryota</taxon>
        <taxon>Metazoa</taxon>
        <taxon>Ecdysozoa</taxon>
        <taxon>Arthropoda</taxon>
        <taxon>Hexapoda</taxon>
        <taxon>Insecta</taxon>
        <taxon>Pterygota</taxon>
        <taxon>Neoptera</taxon>
        <taxon>Endopterygota</taxon>
        <taxon>Lepidoptera</taxon>
        <taxon>Glossata</taxon>
        <taxon>Ditrysia</taxon>
        <taxon>Noctuoidea</taxon>
        <taxon>Noctuidae</taxon>
        <taxon>Amphipyrinae</taxon>
        <taxon>Spodoptera</taxon>
    </lineage>
</organism>
<keyword evidence="6" id="KW-0805">Transcription regulation</keyword>
<feature type="region of interest" description="Disordered" evidence="11">
    <location>
        <begin position="697"/>
        <end position="726"/>
    </location>
</feature>
<feature type="compositionally biased region" description="Polar residues" evidence="11">
    <location>
        <begin position="1060"/>
        <end position="1069"/>
    </location>
</feature>
<dbReference type="GO" id="GO:0043153">
    <property type="term" value="P:entrainment of circadian clock by photoperiod"/>
    <property type="evidence" value="ECO:0007669"/>
    <property type="project" value="TreeGrafter"/>
</dbReference>
<dbReference type="InterPro" id="IPR050760">
    <property type="entry name" value="Period_circadian_regulator"/>
</dbReference>
<keyword evidence="5" id="KW-0677">Repeat</keyword>
<dbReference type="EMBL" id="JACEFF010000448">
    <property type="protein sequence ID" value="KAH9637302.1"/>
    <property type="molecule type" value="Genomic_DNA"/>
</dbReference>
<dbReference type="Gene3D" id="3.30.450.20">
    <property type="entry name" value="PAS domain"/>
    <property type="match status" value="2"/>
</dbReference>
<dbReference type="GO" id="GO:0000976">
    <property type="term" value="F:transcription cis-regulatory region binding"/>
    <property type="evidence" value="ECO:0007669"/>
    <property type="project" value="TreeGrafter"/>
</dbReference>
<dbReference type="GO" id="GO:0032922">
    <property type="term" value="P:circadian regulation of gene expression"/>
    <property type="evidence" value="ECO:0007669"/>
    <property type="project" value="TreeGrafter"/>
</dbReference>
<dbReference type="GO" id="GO:0001222">
    <property type="term" value="F:transcription corepressor binding"/>
    <property type="evidence" value="ECO:0007669"/>
    <property type="project" value="TreeGrafter"/>
</dbReference>
<keyword evidence="4" id="KW-0597">Phosphoprotein</keyword>
<dbReference type="GO" id="GO:0005634">
    <property type="term" value="C:nucleus"/>
    <property type="evidence" value="ECO:0007669"/>
    <property type="project" value="UniProtKB-SubCell"/>
</dbReference>
<evidence type="ECO:0000313" key="14">
    <source>
        <dbReference type="Proteomes" id="UP000814243"/>
    </source>
</evidence>
<dbReference type="InterPro" id="IPR022728">
    <property type="entry name" value="Period_circadian-like_C"/>
</dbReference>
<feature type="compositionally biased region" description="Polar residues" evidence="11">
    <location>
        <begin position="967"/>
        <end position="995"/>
    </location>
</feature>
<evidence type="ECO:0000256" key="9">
    <source>
        <dbReference type="ARBA" id="ARBA00023242"/>
    </source>
</evidence>
<gene>
    <name evidence="13" type="ORF">HF086_006946</name>
</gene>
<dbReference type="SMART" id="SM00091">
    <property type="entry name" value="PAS"/>
    <property type="match status" value="2"/>
</dbReference>
<dbReference type="AlphaFoldDB" id="A0A922MHY7"/>
<dbReference type="PROSITE" id="PS50112">
    <property type="entry name" value="PAS"/>
    <property type="match status" value="2"/>
</dbReference>
<dbReference type="Pfam" id="PF21353">
    <property type="entry name" value="Per3-like_PAS-A"/>
    <property type="match status" value="1"/>
</dbReference>
<feature type="region of interest" description="Disordered" evidence="11">
    <location>
        <begin position="1152"/>
        <end position="1209"/>
    </location>
</feature>
<dbReference type="InterPro" id="IPR013655">
    <property type="entry name" value="PAS_fold_3"/>
</dbReference>
<evidence type="ECO:0000256" key="5">
    <source>
        <dbReference type="ARBA" id="ARBA00022737"/>
    </source>
</evidence>
<keyword evidence="7" id="KW-0090">Biological rhythms</keyword>
<feature type="region of interest" description="Disordered" evidence="11">
    <location>
        <begin position="948"/>
        <end position="1076"/>
    </location>
</feature>
<evidence type="ECO:0000256" key="7">
    <source>
        <dbReference type="ARBA" id="ARBA00023108"/>
    </source>
</evidence>
<feature type="domain" description="PAS" evidence="12">
    <location>
        <begin position="374"/>
        <end position="424"/>
    </location>
</feature>
<evidence type="ECO:0000256" key="2">
    <source>
        <dbReference type="ARBA" id="ARBA00004496"/>
    </source>
</evidence>
<name>A0A922MHY7_SPOEX</name>
<feature type="compositionally biased region" description="Low complexity" evidence="11">
    <location>
        <begin position="1027"/>
        <end position="1037"/>
    </location>
</feature>
<dbReference type="Gene3D" id="1.20.5.770">
    <property type="entry name" value="Single helix bin"/>
    <property type="match status" value="1"/>
</dbReference>
<feature type="compositionally biased region" description="Basic and acidic residues" evidence="11">
    <location>
        <begin position="697"/>
        <end position="717"/>
    </location>
</feature>
<reference evidence="13" key="1">
    <citation type="journal article" date="2021" name="G3 (Bethesda)">
        <title>Genome and transcriptome analysis of the beet armyworm Spodoptera exigua reveals targets for pest control. .</title>
        <authorList>
            <person name="Simon S."/>
            <person name="Breeschoten T."/>
            <person name="Jansen H.J."/>
            <person name="Dirks R.P."/>
            <person name="Schranz M.E."/>
            <person name="Ros V.I.D."/>
        </authorList>
    </citation>
    <scope>NUCLEOTIDE SEQUENCE</scope>
    <source>
        <strain evidence="13">TB_SE_WUR_2020</strain>
    </source>
</reference>
<keyword evidence="3" id="KW-0963">Cytoplasm</keyword>
<dbReference type="PANTHER" id="PTHR11269:SF16">
    <property type="entry name" value="PERIOD CIRCADIAN PROTEIN"/>
    <property type="match status" value="1"/>
</dbReference>
<proteinExistence type="predicted"/>
<dbReference type="Pfam" id="PF08447">
    <property type="entry name" value="PAS_3"/>
    <property type="match status" value="1"/>
</dbReference>
<evidence type="ECO:0000256" key="6">
    <source>
        <dbReference type="ARBA" id="ARBA00023015"/>
    </source>
</evidence>
<evidence type="ECO:0000256" key="4">
    <source>
        <dbReference type="ARBA" id="ARBA00022553"/>
    </source>
</evidence>
<evidence type="ECO:0000259" key="12">
    <source>
        <dbReference type="PROSITE" id="PS50112"/>
    </source>
</evidence>
<dbReference type="Pfam" id="PF12114">
    <property type="entry name" value="Period_C"/>
    <property type="match status" value="1"/>
</dbReference>
<evidence type="ECO:0000256" key="10">
    <source>
        <dbReference type="ARBA" id="ARBA00040849"/>
    </source>
</evidence>
<keyword evidence="9" id="KW-0539">Nucleus</keyword>
<dbReference type="GO" id="GO:0000122">
    <property type="term" value="P:negative regulation of transcription by RNA polymerase II"/>
    <property type="evidence" value="ECO:0007669"/>
    <property type="project" value="TreeGrafter"/>
</dbReference>
<dbReference type="PANTHER" id="PTHR11269">
    <property type="entry name" value="PERIOD CIRCADIAN PROTEIN"/>
    <property type="match status" value="1"/>
</dbReference>
<feature type="compositionally biased region" description="Low complexity" evidence="11">
    <location>
        <begin position="1152"/>
        <end position="1165"/>
    </location>
</feature>
<dbReference type="GO" id="GO:0005737">
    <property type="term" value="C:cytoplasm"/>
    <property type="evidence" value="ECO:0007669"/>
    <property type="project" value="UniProtKB-SubCell"/>
</dbReference>
<feature type="domain" description="PAS" evidence="12">
    <location>
        <begin position="230"/>
        <end position="279"/>
    </location>
</feature>
<evidence type="ECO:0000256" key="3">
    <source>
        <dbReference type="ARBA" id="ARBA00022490"/>
    </source>
</evidence>
<dbReference type="SUPFAM" id="SSF55785">
    <property type="entry name" value="PYP-like sensor domain (PAS domain)"/>
    <property type="match status" value="2"/>
</dbReference>
<comment type="caution">
    <text evidence="13">The sequence shown here is derived from an EMBL/GenBank/DDBJ whole genome shotgun (WGS) entry which is preliminary data.</text>
</comment>
<dbReference type="InterPro" id="IPR000014">
    <property type="entry name" value="PAS"/>
</dbReference>